<organism evidence="1 2">
    <name type="scientific">Tuber borchii</name>
    <name type="common">White truffle</name>
    <dbReference type="NCBI Taxonomy" id="42251"/>
    <lineage>
        <taxon>Eukaryota</taxon>
        <taxon>Fungi</taxon>
        <taxon>Dikarya</taxon>
        <taxon>Ascomycota</taxon>
        <taxon>Pezizomycotina</taxon>
        <taxon>Pezizomycetes</taxon>
        <taxon>Pezizales</taxon>
        <taxon>Tuberaceae</taxon>
        <taxon>Tuber</taxon>
    </lineage>
</organism>
<name>A0A2T7A8D4_TUBBO</name>
<dbReference type="OrthoDB" id="5297217at2759"/>
<accession>A0A2T7A8D4</accession>
<sequence>MRLPVEIVDQIMANLIEKKDLAAAALVSRACNRSATPLLYRDIEIEDSLDYNDTRTIATRGVQKRASLPQMTSLVSTLNSNPFICSFVCSIGHQFYIADPHVDSLQRQLWEMALIAMRLQLQEIIDRNGFSRVTQLRLFNPDVEFAEILLKGLLPQIEVLHIASSFVRYLPLDGRLPSNVKELQVQFLSELFRLPGPALFGEAWQKMRAEYNSADEIMYSHFNSFLSSSPFLQILRISGTKELHAILADVILPSLDTLEIGPVFNRVIDLTVAGLSSFIDRNPSISRLALRNLPAETDTVLSISSESRSGIRQLISCVDEIPTDYYSFLAQFEGLDTFKLQRDIVVGGILQDELLELVKHLQRDGPGIKNLALPMPSHINGWTLTDSKLEMARIALERFGQAFKEYLPNVEVFGISQIGRYSDLRAVDWARSFAGHPSLKRLAIKTPLLPNFRESDAVREDAIDDLAKAFSGLPALEKLVFYESVDKQAIEVEILRAETTSGRENLVDSAEVDAEFFDSFFQTGWEKS</sequence>
<dbReference type="SUPFAM" id="SSF52047">
    <property type="entry name" value="RNI-like"/>
    <property type="match status" value="1"/>
</dbReference>
<evidence type="ECO:0000313" key="2">
    <source>
        <dbReference type="Proteomes" id="UP000244722"/>
    </source>
</evidence>
<dbReference type="EMBL" id="NESQ01000005">
    <property type="protein sequence ID" value="PUU83975.1"/>
    <property type="molecule type" value="Genomic_DNA"/>
</dbReference>
<dbReference type="AlphaFoldDB" id="A0A2T7A8D4"/>
<gene>
    <name evidence="1" type="ORF">B9Z19DRAFT_1118497</name>
</gene>
<evidence type="ECO:0000313" key="1">
    <source>
        <dbReference type="EMBL" id="PUU83975.1"/>
    </source>
</evidence>
<proteinExistence type="predicted"/>
<dbReference type="Proteomes" id="UP000244722">
    <property type="component" value="Unassembled WGS sequence"/>
</dbReference>
<protein>
    <submittedName>
        <fullName evidence="1">Uncharacterized protein</fullName>
    </submittedName>
</protein>
<comment type="caution">
    <text evidence="1">The sequence shown here is derived from an EMBL/GenBank/DDBJ whole genome shotgun (WGS) entry which is preliminary data.</text>
</comment>
<keyword evidence="2" id="KW-1185">Reference proteome</keyword>
<reference evidence="1 2" key="1">
    <citation type="submission" date="2017-04" db="EMBL/GenBank/DDBJ databases">
        <title>Draft genome sequence of Tuber borchii Vittad., a whitish edible truffle.</title>
        <authorList>
            <consortium name="DOE Joint Genome Institute"/>
            <person name="Murat C."/>
            <person name="Kuo A."/>
            <person name="Barry K.W."/>
            <person name="Clum A."/>
            <person name="Dockter R.B."/>
            <person name="Fauchery L."/>
            <person name="Iotti M."/>
            <person name="Kohler A."/>
            <person name="Labutti K."/>
            <person name="Lindquist E.A."/>
            <person name="Lipzen A."/>
            <person name="Ohm R.A."/>
            <person name="Wang M."/>
            <person name="Grigoriev I.V."/>
            <person name="Zambonelli A."/>
            <person name="Martin F.M."/>
        </authorList>
    </citation>
    <scope>NUCLEOTIDE SEQUENCE [LARGE SCALE GENOMIC DNA]</scope>
    <source>
        <strain evidence="1 2">Tbo3840</strain>
    </source>
</reference>